<sequence length="139" mass="16035">MESIKAFIETYPGLKDFDGLFPKVDVDTLEENATAYMIENVPAEPWVKQYVDNTGIKQVVFALTSREYYADCENADTNNFYEAFAEWLDECTRNRTMPDLGPGKEAMEIRATTPGYLYDAEGEKAKYRIQCVMKYYQSK</sequence>
<evidence type="ECO:0000313" key="1">
    <source>
        <dbReference type="EMBL" id="DAD89764.1"/>
    </source>
</evidence>
<proteinExistence type="predicted"/>
<dbReference type="EMBL" id="BK015068">
    <property type="protein sequence ID" value="DAD89764.1"/>
    <property type="molecule type" value="Genomic_DNA"/>
</dbReference>
<reference evidence="1" key="1">
    <citation type="journal article" date="2021" name="Proc. Natl. Acad. Sci. U.S.A.">
        <title>A Catalog of Tens of Thousands of Viruses from Human Metagenomes Reveals Hidden Associations with Chronic Diseases.</title>
        <authorList>
            <person name="Tisza M.J."/>
            <person name="Buck C.B."/>
        </authorList>
    </citation>
    <scope>NUCLEOTIDE SEQUENCE</scope>
    <source>
        <strain evidence="1">CtWDo30</strain>
    </source>
</reference>
<accession>A0A8S5N5Q5</accession>
<organism evidence="1">
    <name type="scientific">Siphoviridae sp. ctWDo30</name>
    <dbReference type="NCBI Taxonomy" id="2826360"/>
    <lineage>
        <taxon>Viruses</taxon>
        <taxon>Duplodnaviria</taxon>
        <taxon>Heunggongvirae</taxon>
        <taxon>Uroviricota</taxon>
        <taxon>Caudoviricetes</taxon>
    </lineage>
</organism>
<protein>
    <submittedName>
        <fullName evidence="1">Minor capsid protein from bacteriophage</fullName>
    </submittedName>
</protein>
<name>A0A8S5N5Q5_9CAUD</name>